<dbReference type="KEGG" id="cmp:Cha6605_1777"/>
<keyword evidence="3" id="KW-1185">Reference proteome</keyword>
<dbReference type="PANTHER" id="PTHR34047">
    <property type="entry name" value="NUCLEAR INTRON MATURASE 1, MITOCHONDRIAL-RELATED"/>
    <property type="match status" value="1"/>
</dbReference>
<dbReference type="PATRIC" id="fig|1173020.3.peg.2030"/>
<dbReference type="Proteomes" id="UP000010366">
    <property type="component" value="Chromosome"/>
</dbReference>
<dbReference type="NCBIfam" id="NF041746">
    <property type="entry name" value="Drt2"/>
    <property type="match status" value="1"/>
</dbReference>
<dbReference type="eggNOG" id="COG3344">
    <property type="taxonomic scope" value="Bacteria"/>
</dbReference>
<dbReference type="HOGENOM" id="CLU_038920_0_0_3"/>
<dbReference type="InterPro" id="IPR051083">
    <property type="entry name" value="GrpII_Intron_Splice-Mob/Def"/>
</dbReference>
<keyword evidence="2" id="KW-0808">Transferase</keyword>
<organism evidence="2 3">
    <name type="scientific">Chamaesiphon minutus (strain ATCC 27169 / PCC 6605)</name>
    <dbReference type="NCBI Taxonomy" id="1173020"/>
    <lineage>
        <taxon>Bacteria</taxon>
        <taxon>Bacillati</taxon>
        <taxon>Cyanobacteriota</taxon>
        <taxon>Cyanophyceae</taxon>
        <taxon>Gomontiellales</taxon>
        <taxon>Chamaesiphonaceae</taxon>
        <taxon>Chamaesiphon</taxon>
    </lineage>
</organism>
<dbReference type="RefSeq" id="WP_015159069.1">
    <property type="nucleotide sequence ID" value="NC_019697.1"/>
</dbReference>
<dbReference type="EMBL" id="CP003600">
    <property type="protein sequence ID" value="AFY92898.1"/>
    <property type="molecule type" value="Genomic_DNA"/>
</dbReference>
<dbReference type="PANTHER" id="PTHR34047:SF8">
    <property type="entry name" value="PROTEIN YKFC"/>
    <property type="match status" value="1"/>
</dbReference>
<dbReference type="InterPro" id="IPR043502">
    <property type="entry name" value="DNA/RNA_pol_sf"/>
</dbReference>
<evidence type="ECO:0000313" key="3">
    <source>
        <dbReference type="Proteomes" id="UP000010366"/>
    </source>
</evidence>
<dbReference type="OrthoDB" id="9793236at2"/>
<proteinExistence type="predicted"/>
<dbReference type="InterPro" id="IPR000477">
    <property type="entry name" value="RT_dom"/>
</dbReference>
<evidence type="ECO:0000313" key="2">
    <source>
        <dbReference type="EMBL" id="AFY92898.1"/>
    </source>
</evidence>
<dbReference type="PROSITE" id="PS50878">
    <property type="entry name" value="RT_POL"/>
    <property type="match status" value="1"/>
</dbReference>
<name>K9UE37_CHAP6</name>
<reference evidence="2 3" key="1">
    <citation type="submission" date="2012-05" db="EMBL/GenBank/DDBJ databases">
        <title>Finished chromosome of genome of Chamaesiphon sp. PCC 6605.</title>
        <authorList>
            <consortium name="US DOE Joint Genome Institute"/>
            <person name="Gugger M."/>
            <person name="Coursin T."/>
            <person name="Rippka R."/>
            <person name="Tandeau De Marsac N."/>
            <person name="Huntemann M."/>
            <person name="Wei C.-L."/>
            <person name="Han J."/>
            <person name="Detter J.C."/>
            <person name="Han C."/>
            <person name="Tapia R."/>
            <person name="Chen A."/>
            <person name="Kyrpides N."/>
            <person name="Mavromatis K."/>
            <person name="Markowitz V."/>
            <person name="Szeto E."/>
            <person name="Ivanova N."/>
            <person name="Pagani I."/>
            <person name="Pati A."/>
            <person name="Goodwin L."/>
            <person name="Nordberg H.P."/>
            <person name="Cantor M.N."/>
            <person name="Hua S.X."/>
            <person name="Woyke T."/>
            <person name="Kerfeld C.A."/>
        </authorList>
    </citation>
    <scope>NUCLEOTIDE SEQUENCE [LARGE SCALE GENOMIC DNA]</scope>
    <source>
        <strain evidence="3">ATCC 27169 / PCC 6605</strain>
    </source>
</reference>
<dbReference type="CDD" id="cd01651">
    <property type="entry name" value="RT_G2_intron"/>
    <property type="match status" value="1"/>
</dbReference>
<accession>K9UE37</accession>
<keyword evidence="2" id="KW-0548">Nucleotidyltransferase</keyword>
<evidence type="ECO:0000259" key="1">
    <source>
        <dbReference type="PROSITE" id="PS50878"/>
    </source>
</evidence>
<sequence>MQKSVNNSDPLNKWYKPRGYPHFDFRVSKDYAKSKVETPENIINHSFWPFLRKIQCTPKYKRELKKVSSKDRPIMYASHIDSHIYSWYTHLLNKRYEERIKETHLNSSVLAYRALGKSNIDFAKDVFDEVEKREHCIVLTFDISKFFDCIDHKKLKLSWCRLLDLNNSKLPKDHYKVYKSITKYSYINMSDVCQELNIKDFRELQSRRRICSSQEFRSKLKSSIKINTTEHGIPQGSPISALLSNIFLWEFDILMSNHALETGGIYRRYCDDILWICHPEQSDKTMRKVHQEIQNSGSNLTINEDKSEKSEFIRENGLLYYHPETQPLQYLGFIFDGQKRLIRSQTVSRYYRRMKRAIYFTKKAAKESDRGEIIYRRSLYERFTHLGKRNFIKYAYRASKIMNSAEIKGQTSRHWKKINAAIQQDN</sequence>
<dbReference type="Pfam" id="PF00078">
    <property type="entry name" value="RVT_1"/>
    <property type="match status" value="1"/>
</dbReference>
<keyword evidence="2" id="KW-0695">RNA-directed DNA polymerase</keyword>
<gene>
    <name evidence="2" type="ORF">Cha6605_1777</name>
</gene>
<feature type="domain" description="Reverse transcriptase" evidence="1">
    <location>
        <begin position="1"/>
        <end position="335"/>
    </location>
</feature>
<dbReference type="GO" id="GO:0003964">
    <property type="term" value="F:RNA-directed DNA polymerase activity"/>
    <property type="evidence" value="ECO:0007669"/>
    <property type="project" value="UniProtKB-KW"/>
</dbReference>
<protein>
    <submittedName>
        <fullName evidence="2">Reverse transcriptase (RNA-dependent DNA polymerase)</fullName>
    </submittedName>
</protein>
<dbReference type="AlphaFoldDB" id="K9UE37"/>
<dbReference type="SUPFAM" id="SSF56672">
    <property type="entry name" value="DNA/RNA polymerases"/>
    <property type="match status" value="1"/>
</dbReference>